<feature type="compositionally biased region" description="Basic and acidic residues" evidence="1">
    <location>
        <begin position="479"/>
        <end position="488"/>
    </location>
</feature>
<evidence type="ECO:0000256" key="1">
    <source>
        <dbReference type="SAM" id="MobiDB-lite"/>
    </source>
</evidence>
<dbReference type="Proteomes" id="UP000266841">
    <property type="component" value="Unassembled WGS sequence"/>
</dbReference>
<evidence type="ECO:0000313" key="2">
    <source>
        <dbReference type="EMBL" id="EJK45771.1"/>
    </source>
</evidence>
<reference evidence="2 3" key="1">
    <citation type="journal article" date="2012" name="Genome Biol.">
        <title>Genome and low-iron response of an oceanic diatom adapted to chronic iron limitation.</title>
        <authorList>
            <person name="Lommer M."/>
            <person name="Specht M."/>
            <person name="Roy A.S."/>
            <person name="Kraemer L."/>
            <person name="Andreson R."/>
            <person name="Gutowska M.A."/>
            <person name="Wolf J."/>
            <person name="Bergner S.V."/>
            <person name="Schilhabel M.B."/>
            <person name="Klostermeier U.C."/>
            <person name="Beiko R.G."/>
            <person name="Rosenstiel P."/>
            <person name="Hippler M."/>
            <person name="Laroche J."/>
        </authorList>
    </citation>
    <scope>NUCLEOTIDE SEQUENCE [LARGE SCALE GENOMIC DNA]</scope>
    <source>
        <strain evidence="2 3">CCMP1005</strain>
    </source>
</reference>
<proteinExistence type="predicted"/>
<name>K0RA01_THAOC</name>
<dbReference type="EMBL" id="AGNL01048254">
    <property type="protein sequence ID" value="EJK45771.1"/>
    <property type="molecule type" value="Genomic_DNA"/>
</dbReference>
<dbReference type="AlphaFoldDB" id="K0RA01"/>
<feature type="compositionally biased region" description="Low complexity" evidence="1">
    <location>
        <begin position="76"/>
        <end position="86"/>
    </location>
</feature>
<sequence>MLSSVIVPRRTVPRRGGTILARLDLLGAGGPRGGETRPTTARRAMRAGPLATKAARLGAAPRNKGPRRGRPSWADPPVSSSRLSPSISGGAWWGAYGLGGRSIRRMSLARSAVLSVPESTATARVEEGRVPVQAEMMPLSMSSLHAFEQPDDEEARNNQLHNSRGVSNLIHWEGPISEAVNCNASDGANLTRPRHLYRSVASDSSWPLLGELQTIKNPSECFDLSAPLIVQNEAAKPRLAVPELDVVVSIGWKVSSRGEAHGALEVTLDRRTTDAPPEDSNFCVTIATFERSSPSISERSPPHRLHAAVDERPRSTRVSEMHGNSFPCDPSSRSKVPLNRRSTQSASSRTRSAARRHLDTATGAITSKRRHSASIAMSKDRRSSLTRPTRVFKGGRRGPPAPRVGRGGRESSHHGAVQSASDKARDGRRTITFVGGTPTTAGCPTTTSWSDGDGRDGGKFVAGPQRSQQQPGSVTRAKPRPDDTFEAR</sequence>
<feature type="compositionally biased region" description="Basic and acidic residues" evidence="1">
    <location>
        <begin position="307"/>
        <end position="320"/>
    </location>
</feature>
<organism evidence="2 3">
    <name type="scientific">Thalassiosira oceanica</name>
    <name type="common">Marine diatom</name>
    <dbReference type="NCBI Taxonomy" id="159749"/>
    <lineage>
        <taxon>Eukaryota</taxon>
        <taxon>Sar</taxon>
        <taxon>Stramenopiles</taxon>
        <taxon>Ochrophyta</taxon>
        <taxon>Bacillariophyta</taxon>
        <taxon>Coscinodiscophyceae</taxon>
        <taxon>Thalassiosirophycidae</taxon>
        <taxon>Thalassiosirales</taxon>
        <taxon>Thalassiosiraceae</taxon>
        <taxon>Thalassiosira</taxon>
    </lineage>
</organism>
<comment type="caution">
    <text evidence="2">The sequence shown here is derived from an EMBL/GenBank/DDBJ whole genome shotgun (WGS) entry which is preliminary data.</text>
</comment>
<feature type="region of interest" description="Disordered" evidence="1">
    <location>
        <begin position="29"/>
        <end position="86"/>
    </location>
</feature>
<accession>K0RA01</accession>
<gene>
    <name evidence="2" type="ORF">THAOC_35598</name>
</gene>
<keyword evidence="3" id="KW-1185">Reference proteome</keyword>
<feature type="compositionally biased region" description="Low complexity" evidence="1">
    <location>
        <begin position="340"/>
        <end position="351"/>
    </location>
</feature>
<feature type="compositionally biased region" description="Low complexity" evidence="1">
    <location>
        <begin position="435"/>
        <end position="447"/>
    </location>
</feature>
<feature type="region of interest" description="Disordered" evidence="1">
    <location>
        <begin position="293"/>
        <end position="488"/>
    </location>
</feature>
<protein>
    <submittedName>
        <fullName evidence="2">Uncharacterized protein</fullName>
    </submittedName>
</protein>
<evidence type="ECO:0000313" key="3">
    <source>
        <dbReference type="Proteomes" id="UP000266841"/>
    </source>
</evidence>